<dbReference type="InterPro" id="IPR058624">
    <property type="entry name" value="MdtA-like_HH"/>
</dbReference>
<dbReference type="GO" id="GO:0022857">
    <property type="term" value="F:transmembrane transporter activity"/>
    <property type="evidence" value="ECO:0007669"/>
    <property type="project" value="InterPro"/>
</dbReference>
<dbReference type="Pfam" id="PF25967">
    <property type="entry name" value="RND-MFP_C"/>
    <property type="match status" value="1"/>
</dbReference>
<dbReference type="GO" id="GO:0046677">
    <property type="term" value="P:response to antibiotic"/>
    <property type="evidence" value="ECO:0007669"/>
    <property type="project" value="TreeGrafter"/>
</dbReference>
<dbReference type="PANTHER" id="PTHR30158">
    <property type="entry name" value="ACRA/E-RELATED COMPONENT OF DRUG EFFLUX TRANSPORTER"/>
    <property type="match status" value="1"/>
</dbReference>
<evidence type="ECO:0000313" key="9">
    <source>
        <dbReference type="Proteomes" id="UP000286947"/>
    </source>
</evidence>
<proteinExistence type="inferred from homology"/>
<dbReference type="Gene3D" id="2.40.50.100">
    <property type="match status" value="1"/>
</dbReference>
<dbReference type="SUPFAM" id="SSF111369">
    <property type="entry name" value="HlyD-like secretion proteins"/>
    <property type="match status" value="1"/>
</dbReference>
<dbReference type="Pfam" id="PF25944">
    <property type="entry name" value="Beta-barrel_RND"/>
    <property type="match status" value="1"/>
</dbReference>
<accession>A0A433SEA5</accession>
<feature type="region of interest" description="Disordered" evidence="3">
    <location>
        <begin position="394"/>
        <end position="451"/>
    </location>
</feature>
<dbReference type="InterPro" id="IPR058627">
    <property type="entry name" value="MdtA-like_C"/>
</dbReference>
<evidence type="ECO:0000256" key="2">
    <source>
        <dbReference type="ARBA" id="ARBA00009477"/>
    </source>
</evidence>
<comment type="similarity">
    <text evidence="2">Belongs to the membrane fusion protein (MFP) (TC 8.A.1) family.</text>
</comment>
<gene>
    <name evidence="8" type="primary">acrA</name>
    <name evidence="8" type="ORF">CUZ56_01001</name>
</gene>
<evidence type="ECO:0000256" key="3">
    <source>
        <dbReference type="SAM" id="MobiDB-lite"/>
    </source>
</evidence>
<evidence type="ECO:0000259" key="6">
    <source>
        <dbReference type="Pfam" id="PF25944"/>
    </source>
</evidence>
<evidence type="ECO:0000259" key="7">
    <source>
        <dbReference type="Pfam" id="PF25967"/>
    </source>
</evidence>
<dbReference type="NCBIfam" id="TIGR01730">
    <property type="entry name" value="RND_mfp"/>
    <property type="match status" value="1"/>
</dbReference>
<evidence type="ECO:0000256" key="1">
    <source>
        <dbReference type="ARBA" id="ARBA00004196"/>
    </source>
</evidence>
<reference evidence="8 9" key="1">
    <citation type="submission" date="2018-01" db="EMBL/GenBank/DDBJ databases">
        <title>Saezia sanguinis gen. nov., sp. nov., in the order Burkholderiales isolated from human blood.</title>
        <authorList>
            <person name="Medina-Pascual M.J."/>
            <person name="Valdezate S."/>
            <person name="Monzon S."/>
            <person name="Cuesta I."/>
            <person name="Carrasco G."/>
            <person name="Villalon P."/>
            <person name="Saez-Nieto J.A."/>
        </authorList>
    </citation>
    <scope>NUCLEOTIDE SEQUENCE [LARGE SCALE GENOMIC DNA]</scope>
    <source>
        <strain evidence="8 9">CNM695-12</strain>
    </source>
</reference>
<feature type="domain" description="Multidrug resistance protein MdtA-like beta-barrel" evidence="6">
    <location>
        <begin position="222"/>
        <end position="310"/>
    </location>
</feature>
<evidence type="ECO:0000313" key="8">
    <source>
        <dbReference type="EMBL" id="RUS67062.1"/>
    </source>
</evidence>
<evidence type="ECO:0000259" key="5">
    <source>
        <dbReference type="Pfam" id="PF25917"/>
    </source>
</evidence>
<keyword evidence="9" id="KW-1185">Reference proteome</keyword>
<dbReference type="GO" id="GO:0005886">
    <property type="term" value="C:plasma membrane"/>
    <property type="evidence" value="ECO:0007669"/>
    <property type="project" value="UniProtKB-SubCell"/>
</dbReference>
<comment type="caution">
    <text evidence="8">The sequence shown here is derived from an EMBL/GenBank/DDBJ whole genome shotgun (WGS) entry which is preliminary data.</text>
</comment>
<dbReference type="Pfam" id="PF25917">
    <property type="entry name" value="BSH_RND"/>
    <property type="match status" value="1"/>
</dbReference>
<dbReference type="PANTHER" id="PTHR30158:SF3">
    <property type="entry name" value="MULTIDRUG EFFLUX PUMP SUBUNIT ACRA-RELATED"/>
    <property type="match status" value="1"/>
</dbReference>
<feature type="domain" description="Multidrug resistance protein MdtA-like alpha-helical hairpin" evidence="4">
    <location>
        <begin position="116"/>
        <end position="185"/>
    </location>
</feature>
<feature type="domain" description="Multidrug resistance protein MdtA-like barrel-sandwich hybrid" evidence="5">
    <location>
        <begin position="75"/>
        <end position="218"/>
    </location>
</feature>
<dbReference type="FunFam" id="2.40.420.20:FF:000001">
    <property type="entry name" value="Efflux RND transporter periplasmic adaptor subunit"/>
    <property type="match status" value="1"/>
</dbReference>
<dbReference type="Proteomes" id="UP000286947">
    <property type="component" value="Unassembled WGS sequence"/>
</dbReference>
<dbReference type="OrthoDB" id="9783047at2"/>
<name>A0A433SEA5_9BURK</name>
<dbReference type="Gene3D" id="1.10.287.470">
    <property type="entry name" value="Helix hairpin bin"/>
    <property type="match status" value="1"/>
</dbReference>
<dbReference type="AlphaFoldDB" id="A0A433SEA5"/>
<dbReference type="Pfam" id="PF25876">
    <property type="entry name" value="HH_MFP_RND"/>
    <property type="match status" value="1"/>
</dbReference>
<organism evidence="8 9">
    <name type="scientific">Saezia sanguinis</name>
    <dbReference type="NCBI Taxonomy" id="1965230"/>
    <lineage>
        <taxon>Bacteria</taxon>
        <taxon>Pseudomonadati</taxon>
        <taxon>Pseudomonadota</taxon>
        <taxon>Betaproteobacteria</taxon>
        <taxon>Burkholderiales</taxon>
        <taxon>Saeziaceae</taxon>
        <taxon>Saezia</taxon>
    </lineage>
</organism>
<dbReference type="InterPro" id="IPR058625">
    <property type="entry name" value="MdtA-like_BSH"/>
</dbReference>
<feature type="compositionally biased region" description="Low complexity" evidence="3">
    <location>
        <begin position="429"/>
        <end position="445"/>
    </location>
</feature>
<protein>
    <submittedName>
        <fullName evidence="8">Multidrug efflux pump subunit AcrA</fullName>
    </submittedName>
</protein>
<dbReference type="InterPro" id="IPR058626">
    <property type="entry name" value="MdtA-like_b-barrel"/>
</dbReference>
<sequence length="451" mass="47656">MSAQSAQTQKNSDQGKRQPLLWLFAPLAVALALTACGKDEQAAGAGAPPSVGYVTVKAQNIGLTTELPGRLQAYRVADVRARVPGVLQRRLFEEGSDVKAGQQLFQIDDAPYRASLQSAQASLAQAQANLMQTKALAERYQPLVAINAVSKQDYDNAVAAQRASEANVLAAQASVATAKINLGYAAVTAPISGRIGQAYVTEGALVGQTDITLLATVQQIDTLYVNFTQSATEVIKLQQDVRSGRYKVASDGSIPITVILDNGQPYSEPGHLMFTDWTVDETTGQVTLRATVPNPEKLLLPNLYVRVRLEQIQAENSFLVPQQAVTRAATGDTLYVVTPEDTVEPRQVVVGGRNGQNWVVTSGLNDGDRVMVDGFQKWQMAVSGAMQAAAAQKSEEPVVVKVQPVPLDTQPNTAPAGNVPAAQPASGTPSADAQSPSDAAAPAAATEENKS</sequence>
<evidence type="ECO:0000259" key="4">
    <source>
        <dbReference type="Pfam" id="PF25876"/>
    </source>
</evidence>
<dbReference type="EMBL" id="PQSP01000002">
    <property type="protein sequence ID" value="RUS67062.1"/>
    <property type="molecule type" value="Genomic_DNA"/>
</dbReference>
<dbReference type="Gene3D" id="2.40.30.170">
    <property type="match status" value="1"/>
</dbReference>
<dbReference type="RefSeq" id="WP_126978831.1">
    <property type="nucleotide sequence ID" value="NZ_PQSP01000002.1"/>
</dbReference>
<feature type="domain" description="Multidrug resistance protein MdtA-like C-terminal permuted SH3" evidence="7">
    <location>
        <begin position="316"/>
        <end position="377"/>
    </location>
</feature>
<dbReference type="Gene3D" id="2.40.420.20">
    <property type="match status" value="1"/>
</dbReference>
<dbReference type="InterPro" id="IPR006143">
    <property type="entry name" value="RND_pump_MFP"/>
</dbReference>
<comment type="subcellular location">
    <subcellularLocation>
        <location evidence="1">Cell envelope</location>
    </subcellularLocation>
</comment>